<keyword evidence="4 7" id="KW-0067">ATP-binding</keyword>
<dbReference type="Proteomes" id="UP000295717">
    <property type="component" value="Unassembled WGS sequence"/>
</dbReference>
<dbReference type="InterPro" id="IPR005190">
    <property type="entry name" value="GlnE_rpt_dom"/>
</dbReference>
<accession>A0A4V2V261</accession>
<evidence type="ECO:0000313" key="11">
    <source>
        <dbReference type="Proteomes" id="UP000295717"/>
    </source>
</evidence>
<feature type="domain" description="PII-uridylyltransferase/Glutamine-synthetase adenylyltransferase" evidence="9">
    <location>
        <begin position="832"/>
        <end position="926"/>
    </location>
</feature>
<evidence type="ECO:0000259" key="9">
    <source>
        <dbReference type="Pfam" id="PF08335"/>
    </source>
</evidence>
<dbReference type="EMBL" id="SMAO01000001">
    <property type="protein sequence ID" value="TCT23832.1"/>
    <property type="molecule type" value="Genomic_DNA"/>
</dbReference>
<evidence type="ECO:0000256" key="4">
    <source>
        <dbReference type="ARBA" id="ARBA00022840"/>
    </source>
</evidence>
<dbReference type="AlphaFoldDB" id="A0A4V2V261"/>
<dbReference type="InterPro" id="IPR023057">
    <property type="entry name" value="GlnE"/>
</dbReference>
<protein>
    <recommendedName>
        <fullName evidence="7">Bifunctional glutamine synthetase adenylyltransferase/adenylyl-removing enzyme</fullName>
    </recommendedName>
    <alternativeName>
        <fullName evidence="7">ATP:glutamine synthetase adenylyltransferase</fullName>
    </alternativeName>
    <alternativeName>
        <fullName evidence="7">ATase</fullName>
    </alternativeName>
    <domain>
        <recommendedName>
            <fullName evidence="7">Glutamine synthetase adenylyl-L-tyrosine phosphorylase</fullName>
            <ecNumber evidence="7">2.7.7.89</ecNumber>
        </recommendedName>
        <alternativeName>
            <fullName evidence="7">Adenylyl removase</fullName>
            <shortName evidence="7">AR</shortName>
            <shortName evidence="7">AT-N</shortName>
        </alternativeName>
    </domain>
    <domain>
        <recommendedName>
            <fullName evidence="7">Glutamine synthetase adenylyl transferase</fullName>
            <ecNumber evidence="7">2.7.7.42</ecNumber>
        </recommendedName>
        <alternativeName>
            <fullName evidence="7">Adenylyl transferase</fullName>
            <shortName evidence="7">AT</shortName>
            <shortName evidence="7">AT-C</shortName>
        </alternativeName>
    </domain>
</protein>
<evidence type="ECO:0000313" key="10">
    <source>
        <dbReference type="EMBL" id="TCT23832.1"/>
    </source>
</evidence>
<proteinExistence type="inferred from homology"/>
<dbReference type="Pfam" id="PF03710">
    <property type="entry name" value="GlnE"/>
    <property type="match status" value="2"/>
</dbReference>
<evidence type="ECO:0000256" key="6">
    <source>
        <dbReference type="ARBA" id="ARBA00023268"/>
    </source>
</evidence>
<comment type="caution">
    <text evidence="10">The sequence shown here is derived from an EMBL/GenBank/DDBJ whole genome shotgun (WGS) entry which is preliminary data.</text>
</comment>
<comment type="similarity">
    <text evidence="7">Belongs to the GlnE family.</text>
</comment>
<dbReference type="CDD" id="cd05401">
    <property type="entry name" value="NT_GlnE_GlnD_like"/>
    <property type="match status" value="2"/>
</dbReference>
<keyword evidence="10" id="KW-0436">Ligase</keyword>
<dbReference type="PANTHER" id="PTHR30621">
    <property type="entry name" value="GLUTAMINE SYNTHETASE ADENYLYLTRANSFERASE"/>
    <property type="match status" value="1"/>
</dbReference>
<dbReference type="EC" id="2.7.7.89" evidence="7"/>
<dbReference type="GO" id="GO:0000287">
    <property type="term" value="F:magnesium ion binding"/>
    <property type="evidence" value="ECO:0007669"/>
    <property type="project" value="UniProtKB-UniRule"/>
</dbReference>
<feature type="domain" description="Glutamate-ammonia ligase adenylyltransferase repeated" evidence="8">
    <location>
        <begin position="560"/>
        <end position="812"/>
    </location>
</feature>
<evidence type="ECO:0000256" key="2">
    <source>
        <dbReference type="ARBA" id="ARBA00022695"/>
    </source>
</evidence>
<feature type="region of interest" description="Adenylyl transferase" evidence="7">
    <location>
        <begin position="460"/>
        <end position="962"/>
    </location>
</feature>
<evidence type="ECO:0000259" key="8">
    <source>
        <dbReference type="Pfam" id="PF03710"/>
    </source>
</evidence>
<comment type="catalytic activity">
    <reaction evidence="7">
        <text>[glutamine synthetase]-L-tyrosine + ATP = [glutamine synthetase]-O(4)-(5'-adenylyl)-L-tyrosine + diphosphate</text>
        <dbReference type="Rhea" id="RHEA:18589"/>
        <dbReference type="Rhea" id="RHEA-COMP:10660"/>
        <dbReference type="Rhea" id="RHEA-COMP:10661"/>
        <dbReference type="ChEBI" id="CHEBI:30616"/>
        <dbReference type="ChEBI" id="CHEBI:33019"/>
        <dbReference type="ChEBI" id="CHEBI:46858"/>
        <dbReference type="ChEBI" id="CHEBI:83624"/>
        <dbReference type="EC" id="2.7.7.42"/>
    </reaction>
</comment>
<dbReference type="Gene3D" id="3.30.460.10">
    <property type="entry name" value="Beta Polymerase, domain 2"/>
    <property type="match status" value="2"/>
</dbReference>
<feature type="region of interest" description="Adenylyl removase" evidence="7">
    <location>
        <begin position="1"/>
        <end position="449"/>
    </location>
</feature>
<dbReference type="Gene3D" id="1.20.120.330">
    <property type="entry name" value="Nucleotidyltransferases domain 2"/>
    <property type="match status" value="2"/>
</dbReference>
<dbReference type="HAMAP" id="MF_00802">
    <property type="entry name" value="GlnE"/>
    <property type="match status" value="1"/>
</dbReference>
<dbReference type="SUPFAM" id="SSF81301">
    <property type="entry name" value="Nucleotidyltransferase"/>
    <property type="match status" value="2"/>
</dbReference>
<feature type="domain" description="PII-uridylyltransferase/Glutamine-synthetase adenylyltransferase" evidence="9">
    <location>
        <begin position="307"/>
        <end position="445"/>
    </location>
</feature>
<comment type="function">
    <text evidence="7">Involved in the regulation of glutamine synthetase GlnA, a key enzyme in the process to assimilate ammonia. When cellular nitrogen levels are high, the C-terminal adenylyl transferase (AT) inactivates GlnA by covalent transfer of an adenylyl group from ATP to specific tyrosine residue of GlnA, thus reducing its activity. Conversely, when nitrogen levels are low, the N-terminal adenylyl removase (AR) activates GlnA by removing the adenylyl group by phosphorolysis, increasing its activity. The regulatory region of GlnE binds the signal transduction protein PII (GlnB) which indicates the nitrogen status of the cell.</text>
</comment>
<dbReference type="GO" id="GO:0000820">
    <property type="term" value="P:regulation of glutamine family amino acid metabolic process"/>
    <property type="evidence" value="ECO:0007669"/>
    <property type="project" value="UniProtKB-UniRule"/>
</dbReference>
<evidence type="ECO:0000256" key="3">
    <source>
        <dbReference type="ARBA" id="ARBA00022741"/>
    </source>
</evidence>
<name>A0A4V2V261_9GAMM</name>
<dbReference type="Gene3D" id="1.20.120.1510">
    <property type="match status" value="1"/>
</dbReference>
<dbReference type="InterPro" id="IPR043519">
    <property type="entry name" value="NT_sf"/>
</dbReference>
<dbReference type="FunFam" id="1.20.120.330:FF:000005">
    <property type="entry name" value="Bifunctional glutamine synthetase adenylyltransferase/adenylyl-removing enzyme"/>
    <property type="match status" value="1"/>
</dbReference>
<dbReference type="EC" id="2.7.7.42" evidence="7"/>
<evidence type="ECO:0000256" key="1">
    <source>
        <dbReference type="ARBA" id="ARBA00022679"/>
    </source>
</evidence>
<keyword evidence="3 7" id="KW-0547">Nucleotide-binding</keyword>
<dbReference type="FunFam" id="3.30.460.10:FF:000009">
    <property type="entry name" value="Bifunctional glutamine synthetase adenylyltransferase/adenylyl-removing enzyme"/>
    <property type="match status" value="1"/>
</dbReference>
<dbReference type="PANTHER" id="PTHR30621:SF0">
    <property type="entry name" value="BIFUNCTIONAL GLUTAMINE SYNTHETASE ADENYLYLTRANSFERASE_ADENYLYL-REMOVING ENZYME"/>
    <property type="match status" value="1"/>
</dbReference>
<reference evidence="10 11" key="1">
    <citation type="submission" date="2019-03" db="EMBL/GenBank/DDBJ databases">
        <title>Genomic Encyclopedia of Type Strains, Phase IV (KMG-IV): sequencing the most valuable type-strain genomes for metagenomic binning, comparative biology and taxonomic classification.</title>
        <authorList>
            <person name="Goeker M."/>
        </authorList>
    </citation>
    <scope>NUCLEOTIDE SEQUENCE [LARGE SCALE GENOMIC DNA]</scope>
    <source>
        <strain evidence="10 11">DSM 13587</strain>
    </source>
</reference>
<comment type="cofactor">
    <cofactor evidence="7">
        <name>Mg(2+)</name>
        <dbReference type="ChEBI" id="CHEBI:18420"/>
    </cofactor>
</comment>
<dbReference type="InterPro" id="IPR013546">
    <property type="entry name" value="PII_UdlTrfase/GS_AdlTrfase"/>
</dbReference>
<dbReference type="Pfam" id="PF08335">
    <property type="entry name" value="GlnD_UR_UTase"/>
    <property type="match status" value="2"/>
</dbReference>
<keyword evidence="6 7" id="KW-0511">Multifunctional enzyme</keyword>
<dbReference type="GO" id="GO:0005829">
    <property type="term" value="C:cytosol"/>
    <property type="evidence" value="ECO:0007669"/>
    <property type="project" value="TreeGrafter"/>
</dbReference>
<organism evidence="10 11">
    <name type="scientific">Thiobaca trueperi</name>
    <dbReference type="NCBI Taxonomy" id="127458"/>
    <lineage>
        <taxon>Bacteria</taxon>
        <taxon>Pseudomonadati</taxon>
        <taxon>Pseudomonadota</taxon>
        <taxon>Gammaproteobacteria</taxon>
        <taxon>Chromatiales</taxon>
        <taxon>Chromatiaceae</taxon>
        <taxon>Thiobaca</taxon>
    </lineage>
</organism>
<dbReference type="GO" id="GO:0008882">
    <property type="term" value="F:[glutamate-ammonia-ligase] adenylyltransferase activity"/>
    <property type="evidence" value="ECO:0007669"/>
    <property type="project" value="UniProtKB-UniRule"/>
</dbReference>
<feature type="domain" description="Glutamate-ammonia ligase adenylyltransferase repeated" evidence="8">
    <location>
        <begin position="41"/>
        <end position="280"/>
    </location>
</feature>
<keyword evidence="2 7" id="KW-0548">Nucleotidyltransferase</keyword>
<evidence type="ECO:0000256" key="5">
    <source>
        <dbReference type="ARBA" id="ARBA00022842"/>
    </source>
</evidence>
<dbReference type="GO" id="GO:0005524">
    <property type="term" value="F:ATP binding"/>
    <property type="evidence" value="ECO:0007669"/>
    <property type="project" value="UniProtKB-UniRule"/>
</dbReference>
<keyword evidence="11" id="KW-1185">Reference proteome</keyword>
<dbReference type="GO" id="GO:0016874">
    <property type="term" value="F:ligase activity"/>
    <property type="evidence" value="ECO:0007669"/>
    <property type="project" value="UniProtKB-KW"/>
</dbReference>
<dbReference type="NCBIfam" id="NF008292">
    <property type="entry name" value="PRK11072.1"/>
    <property type="match status" value="1"/>
</dbReference>
<dbReference type="SUPFAM" id="SSF81593">
    <property type="entry name" value="Nucleotidyltransferase substrate binding subunit/domain"/>
    <property type="match status" value="2"/>
</dbReference>
<evidence type="ECO:0000256" key="7">
    <source>
        <dbReference type="HAMAP-Rule" id="MF_00802"/>
    </source>
</evidence>
<keyword evidence="5 7" id="KW-0460">Magnesium</keyword>
<sequence length="962" mass="108037">MMSDHTNQDPATEAHWLTWLDWAGTQGIAVPADPAFTQARARVWEASEYVAITAARHPADFAELIASGDLESVYGAGDLAQRLETALASVTDEPSLQRALRIFRRREMLRIIWRDIAERAPLPETLEDLSELADVCIDAALARLHDWTCAELGTPRDAEGRPQRLVVLAMGKLGARELNLSSDIDLIFAFAQTGEVTGSPRALSNEQFFVRLAQRLVQSLASATVDGFVFRVDTRLRPFGEVGPLAMSFQAMEDYYQSQAREWERYAMIKARPVAGDPADRDQLMAMLRPFVYRRYLDFGAFESLRDLKRMIAKELYRRGMDANIKLGPGGIREIEFIGQAFQLVRGGRDPALQVRPIRQVLACLADRDLMPAEVIARLDAAYVFLRLVENRLQAYRDKQTHTLPDDAVNRLRLARSMGFADWTAFAAVLAEHRQRVQEQFDHVFAAPVEEAEPGDINLGMLWNGCHEPAHELELLKASGFADPEVARTRIAQFRDATARKGLSARGHDRLGHLMPQVLRLIAASGQPDRVLERMLRVLESVMQRTAYLAMLSEHPGILAQLACLAGMSPWFTDRIARHPLLLDELIDTRRLYAPLRRDELESELDALLAPVDAEDLEQQMERLHQFAQGNMLRVAAADLTEVIPLMVVSDYLTEIAEVAVARVLRLAFAHLVARHGRPTAILGEDTGFLALGYGKLGGIELGYGSDLDLVFIHGSESVTAMTDGPRSISNEQFYNRLGQRIIHMMTTRTATGALYEIDMRLRPDGTKGMLVRSLASFANYQETAAWTWEHQALTRARPVAGDPALARRFDEVRRAVLCRPRDPEQLRTEVREMRAKMRASLDRTGGGRFDLKQGAGGIADIEFMVQYAVLRWAADYPTLADWTDNIRQLATLARFDLLPGQSAQELTDAYKALRAAYHRSALQEQPKTIPLDQLEAERGRVRELWRALMEDAHREAVNGQD</sequence>
<comment type="catalytic activity">
    <reaction evidence="7">
        <text>[glutamine synthetase]-O(4)-(5'-adenylyl)-L-tyrosine + phosphate = [glutamine synthetase]-L-tyrosine + ADP</text>
        <dbReference type="Rhea" id="RHEA:43716"/>
        <dbReference type="Rhea" id="RHEA-COMP:10660"/>
        <dbReference type="Rhea" id="RHEA-COMP:10661"/>
        <dbReference type="ChEBI" id="CHEBI:43474"/>
        <dbReference type="ChEBI" id="CHEBI:46858"/>
        <dbReference type="ChEBI" id="CHEBI:83624"/>
        <dbReference type="ChEBI" id="CHEBI:456216"/>
        <dbReference type="EC" id="2.7.7.89"/>
    </reaction>
</comment>
<keyword evidence="1 7" id="KW-0808">Transferase</keyword>
<gene>
    <name evidence="7" type="primary">glnE</name>
    <name evidence="10" type="ORF">EDC35_101146</name>
</gene>
<dbReference type="GO" id="GO:0047388">
    <property type="term" value="F:[glutamine synthetase]-adenylyl-L-tyrosine phosphorylase activity"/>
    <property type="evidence" value="ECO:0007669"/>
    <property type="project" value="UniProtKB-EC"/>
</dbReference>